<dbReference type="Proteomes" id="UP000324800">
    <property type="component" value="Unassembled WGS sequence"/>
</dbReference>
<gene>
    <name evidence="1" type="ORF">EZS28_014474</name>
</gene>
<sequence>MKNIQYFEQILKIPVEGTEDQRKIILQKQESVCFLLSLTLENRNDDDLRRRIISSGIVEQFLFIFTTKKLDQITRAYTEAFFHLTNNTSNEIKLLIFSKKPFPGLQRLLDHTEYLIVSDAIATFINILYAGANSTPETGPNPHFETVKSCWGIEKIFDLFQKTTNQYQKNRATLCIGLIFRAREISDLTMRKEIINHLKTLITDTDTWVKSTAKYCLTGLSHNAVNKAEIETGGFVIPK</sequence>
<protein>
    <submittedName>
        <fullName evidence="1">Uncharacterized protein</fullName>
    </submittedName>
</protein>
<dbReference type="EMBL" id="SNRW01003384">
    <property type="protein sequence ID" value="KAA6389999.1"/>
    <property type="molecule type" value="Genomic_DNA"/>
</dbReference>
<comment type="caution">
    <text evidence="1">The sequence shown here is derived from an EMBL/GenBank/DDBJ whole genome shotgun (WGS) entry which is preliminary data.</text>
</comment>
<evidence type="ECO:0000313" key="2">
    <source>
        <dbReference type="Proteomes" id="UP000324800"/>
    </source>
</evidence>
<evidence type="ECO:0000313" key="1">
    <source>
        <dbReference type="EMBL" id="KAA6389999.1"/>
    </source>
</evidence>
<proteinExistence type="predicted"/>
<dbReference type="AlphaFoldDB" id="A0A5J4W6B0"/>
<name>A0A5J4W6B0_9EUKA</name>
<dbReference type="Gene3D" id="1.25.10.10">
    <property type="entry name" value="Leucine-rich Repeat Variant"/>
    <property type="match status" value="1"/>
</dbReference>
<accession>A0A5J4W6B0</accession>
<organism evidence="1 2">
    <name type="scientific">Streblomastix strix</name>
    <dbReference type="NCBI Taxonomy" id="222440"/>
    <lineage>
        <taxon>Eukaryota</taxon>
        <taxon>Metamonada</taxon>
        <taxon>Preaxostyla</taxon>
        <taxon>Oxymonadida</taxon>
        <taxon>Streblomastigidae</taxon>
        <taxon>Streblomastix</taxon>
    </lineage>
</organism>
<reference evidence="1 2" key="1">
    <citation type="submission" date="2019-03" db="EMBL/GenBank/DDBJ databases">
        <title>Single cell metagenomics reveals metabolic interactions within the superorganism composed of flagellate Streblomastix strix and complex community of Bacteroidetes bacteria on its surface.</title>
        <authorList>
            <person name="Treitli S.C."/>
            <person name="Kolisko M."/>
            <person name="Husnik F."/>
            <person name="Keeling P."/>
            <person name="Hampl V."/>
        </authorList>
    </citation>
    <scope>NUCLEOTIDE SEQUENCE [LARGE SCALE GENOMIC DNA]</scope>
    <source>
        <strain evidence="1">ST1C</strain>
    </source>
</reference>
<dbReference type="SUPFAM" id="SSF48371">
    <property type="entry name" value="ARM repeat"/>
    <property type="match status" value="1"/>
</dbReference>
<dbReference type="InterPro" id="IPR011989">
    <property type="entry name" value="ARM-like"/>
</dbReference>
<dbReference type="InterPro" id="IPR016024">
    <property type="entry name" value="ARM-type_fold"/>
</dbReference>
<dbReference type="OrthoDB" id="201709at2759"/>